<keyword evidence="1" id="KW-1133">Transmembrane helix</keyword>
<dbReference type="EMBL" id="QUSY01001004">
    <property type="protein sequence ID" value="RHY26429.1"/>
    <property type="molecule type" value="Genomic_DNA"/>
</dbReference>
<evidence type="ECO:0000313" key="2">
    <source>
        <dbReference type="EMBL" id="RHY26429.1"/>
    </source>
</evidence>
<protein>
    <recommendedName>
        <fullName evidence="4">Protein YIPF</fullName>
    </recommendedName>
</protein>
<evidence type="ECO:0008006" key="4">
    <source>
        <dbReference type="Google" id="ProtNLM"/>
    </source>
</evidence>
<comment type="caution">
    <text evidence="2">The sequence shown here is derived from an EMBL/GenBank/DDBJ whole genome shotgun (WGS) entry which is preliminary data.</text>
</comment>
<name>A0A3R6WHV1_9STRA</name>
<dbReference type="AlphaFoldDB" id="A0A3R6WHV1"/>
<keyword evidence="3" id="KW-1185">Reference proteome</keyword>
<keyword evidence="1" id="KW-0472">Membrane</keyword>
<proteinExistence type="predicted"/>
<organism evidence="2 3">
    <name type="scientific">Aphanomyces invadans</name>
    <dbReference type="NCBI Taxonomy" id="157072"/>
    <lineage>
        <taxon>Eukaryota</taxon>
        <taxon>Sar</taxon>
        <taxon>Stramenopiles</taxon>
        <taxon>Oomycota</taxon>
        <taxon>Saprolegniomycetes</taxon>
        <taxon>Saprolegniales</taxon>
        <taxon>Verrucalvaceae</taxon>
        <taxon>Aphanomyces</taxon>
    </lineage>
</organism>
<reference evidence="2 3" key="1">
    <citation type="submission" date="2018-08" db="EMBL/GenBank/DDBJ databases">
        <title>Aphanomyces genome sequencing and annotation.</title>
        <authorList>
            <person name="Minardi D."/>
            <person name="Oidtmann B."/>
            <person name="Van Der Giezen M."/>
            <person name="Studholme D.J."/>
        </authorList>
    </citation>
    <scope>NUCLEOTIDE SEQUENCE [LARGE SCALE GENOMIC DNA]</scope>
    <source>
        <strain evidence="2 3">NJM0002</strain>
    </source>
</reference>
<keyword evidence="1" id="KW-0812">Transmembrane</keyword>
<accession>A0A3R6WHV1</accession>
<feature type="transmembrane region" description="Helical" evidence="1">
    <location>
        <begin position="88"/>
        <end position="106"/>
    </location>
</feature>
<evidence type="ECO:0000256" key="1">
    <source>
        <dbReference type="SAM" id="Phobius"/>
    </source>
</evidence>
<evidence type="ECO:0000313" key="3">
    <source>
        <dbReference type="Proteomes" id="UP000285060"/>
    </source>
</evidence>
<sequence>MSDRPVNMADQVSGSIYQKTETTLDEPVSETIHNLILPEHLRFGSWLSVSFGPLEVRACRSRPRSLTCTILASVVFMSQLVPPKRKALTVYPVLLFYLFIGWMILIS</sequence>
<gene>
    <name evidence="2" type="ORF">DYB32_007618</name>
</gene>
<dbReference type="Proteomes" id="UP000285060">
    <property type="component" value="Unassembled WGS sequence"/>
</dbReference>